<dbReference type="InterPro" id="IPR051943">
    <property type="entry name" value="TRAFAC_Dynamin-like_GTPase"/>
</dbReference>
<feature type="region of interest" description="Disordered" evidence="1">
    <location>
        <begin position="1"/>
        <end position="42"/>
    </location>
</feature>
<proteinExistence type="predicted"/>
<evidence type="ECO:0000313" key="4">
    <source>
        <dbReference type="Proteomes" id="UP000280698"/>
    </source>
</evidence>
<evidence type="ECO:0000259" key="2">
    <source>
        <dbReference type="Pfam" id="PF00350"/>
    </source>
</evidence>
<protein>
    <recommendedName>
        <fullName evidence="2">Dynamin N-terminal domain-containing protein</fullName>
    </recommendedName>
</protein>
<dbReference type="InterPro" id="IPR027417">
    <property type="entry name" value="P-loop_NTPase"/>
</dbReference>
<organism evidence="3 4">
    <name type="scientific">Micromonospora solifontis</name>
    <dbReference type="NCBI Taxonomy" id="2487138"/>
    <lineage>
        <taxon>Bacteria</taxon>
        <taxon>Bacillati</taxon>
        <taxon>Actinomycetota</taxon>
        <taxon>Actinomycetes</taxon>
        <taxon>Micromonosporales</taxon>
        <taxon>Micromonosporaceae</taxon>
        <taxon>Micromonospora</taxon>
    </lineage>
</organism>
<name>A0ABX9WBZ4_9ACTN</name>
<keyword evidence="4" id="KW-1185">Reference proteome</keyword>
<comment type="caution">
    <text evidence="3">The sequence shown here is derived from an EMBL/GenBank/DDBJ whole genome shotgun (WGS) entry which is preliminary data.</text>
</comment>
<dbReference type="SUPFAM" id="SSF52540">
    <property type="entry name" value="P-loop containing nucleoside triphosphate hydrolases"/>
    <property type="match status" value="1"/>
</dbReference>
<accession>A0ABX9WBZ4</accession>
<gene>
    <name evidence="3" type="ORF">EFE23_19975</name>
</gene>
<dbReference type="Pfam" id="PF00350">
    <property type="entry name" value="Dynamin_N"/>
    <property type="match status" value="1"/>
</dbReference>
<dbReference type="PANTHER" id="PTHR43681">
    <property type="entry name" value="TRANSMEMBRANE GTPASE FZO"/>
    <property type="match status" value="1"/>
</dbReference>
<dbReference type="PANTHER" id="PTHR43681:SF1">
    <property type="entry name" value="SARCALUMENIN"/>
    <property type="match status" value="1"/>
</dbReference>
<feature type="domain" description="Dynamin N-terminal" evidence="2">
    <location>
        <begin position="85"/>
        <end position="241"/>
    </location>
</feature>
<dbReference type="Gene3D" id="3.40.50.300">
    <property type="entry name" value="P-loop containing nucleotide triphosphate hydrolases"/>
    <property type="match status" value="1"/>
</dbReference>
<dbReference type="CDD" id="cd09912">
    <property type="entry name" value="DLP_2"/>
    <property type="match status" value="1"/>
</dbReference>
<dbReference type="Proteomes" id="UP000280698">
    <property type="component" value="Unassembled WGS sequence"/>
</dbReference>
<dbReference type="InterPro" id="IPR045063">
    <property type="entry name" value="Dynamin_N"/>
</dbReference>
<dbReference type="EMBL" id="RJLN01000063">
    <property type="protein sequence ID" value="RNL95821.1"/>
    <property type="molecule type" value="Genomic_DNA"/>
</dbReference>
<reference evidence="3 4" key="1">
    <citation type="submission" date="2018-11" db="EMBL/GenBank/DDBJ databases">
        <title>Micromonospora sp. PPF5-17, a new actinomycetes isolated from a hot spring soil.</title>
        <authorList>
            <person name="Thawai C."/>
        </authorList>
    </citation>
    <scope>NUCLEOTIDE SEQUENCE [LARGE SCALE GENOMIC DNA]</scope>
    <source>
        <strain evidence="3 4">PPF5-17</strain>
    </source>
</reference>
<evidence type="ECO:0000313" key="3">
    <source>
        <dbReference type="EMBL" id="RNL95821.1"/>
    </source>
</evidence>
<sequence length="623" mass="65959">MAEPGLSAGGRRDHRLSSAAQAVGPAVNRGHPSANGPCSGTRNGEACVRTDLDGLLARALAVADGDDHVRLAALRRRWRERRLRVLVVGEAKRGKSTLVNALLGRPVVPTGVTPVTALPTIVRRGRPERLQVDHLDGHTAQHPLADLPDLVTETGNPDNIRGVADLVVHLDAVLLDDLDLVDTPGVGSVFARSAAATTTALDTMDAAVFVVSADPPISGNERAFLTEVRDRSVALACVINKIDNVLAADRDEVVAFTTGVVTETVHREVPVFPVSARQALAGGDSGIGALRRWLTEDLRARRGHDLAASVAGHTARIVGRLHDAALLRRRAAELTAAQAGDRVELFAQRLDAVAQQRRDDLDIAAATVARMLGELNAAAAADTVRLAGRLRRAVARHVDAQPAARAAELEDRCRAHTVQLIRAEVDRWRDQRERVITAELAALDERLAGAIAAHLAAVRDAARELLDLDLVMPAPAGPLLPPVRVSYDFAEPIGTTVAWSAALRRHLPGRWGRSAVRAHLLDEVDPLLGKQLGRVRSALQQALRASTDALGAAIDDRVGEATGGLRTALAAARATADDADTAALMRALDARIAELAALAADLAVAALPARTDSSSLRDENKGV</sequence>
<evidence type="ECO:0000256" key="1">
    <source>
        <dbReference type="SAM" id="MobiDB-lite"/>
    </source>
</evidence>